<name>E3H998_ILYPC</name>
<dbReference type="OrthoDB" id="9813719at2"/>
<keyword evidence="2" id="KW-0547">Nucleotide-binding</keyword>
<dbReference type="InterPro" id="IPR003812">
    <property type="entry name" value="Fido"/>
</dbReference>
<protein>
    <submittedName>
        <fullName evidence="4">Filamentation induced by cAMP protein Fic</fullName>
    </submittedName>
</protein>
<feature type="binding site" evidence="2">
    <location>
        <begin position="276"/>
        <end position="277"/>
    </location>
    <ligand>
        <name>ATP</name>
        <dbReference type="ChEBI" id="CHEBI:30616"/>
    </ligand>
</feature>
<sequence length="396" mass="46862">MEKYNSPNYMNKTDLLYRLKPGEELEVKWNELLEYRKQEAVELPLIDQKGKNIFVVLSKELKERIALIDDLAKKNIFEELDEEVKRNVVIDAQTDEAFYSSVIEGAHTTKKRTKQMIENEVKPKNKDEKMVFNNYQALFYILGNIGEAISEEVLLKIYNIVTNETLDKDEIVAKYRLDQNEVRNLEAVIYVPPEAEKVQEMMDSLFEFMSKDDDERIHPILKAVIFHYYFVYVHPFYDGNGRTARALTYMYLLQNGYDFFKYFSISNIISEARGSYYKAIKNSEDYESDVTYFALFYTKMILDSIKKVTGDFKKQYLKKVIYSEIEHRGLSINDRQEKLIDKVIKFDKSFIDIAFYIKLNKVSQETARKDLSDLVEMEIFSKKKVGRKFHYILKNN</sequence>
<evidence type="ECO:0000256" key="1">
    <source>
        <dbReference type="PIRSR" id="PIRSR640198-1"/>
    </source>
</evidence>
<proteinExistence type="predicted"/>
<evidence type="ECO:0000259" key="3">
    <source>
        <dbReference type="PROSITE" id="PS51459"/>
    </source>
</evidence>
<dbReference type="Proteomes" id="UP000006875">
    <property type="component" value="Chromosome"/>
</dbReference>
<evidence type="ECO:0000313" key="4">
    <source>
        <dbReference type="EMBL" id="ADO82797.1"/>
    </source>
</evidence>
<feature type="binding site" evidence="2">
    <location>
        <begin position="238"/>
        <end position="245"/>
    </location>
    <ligand>
        <name>ATP</name>
        <dbReference type="ChEBI" id="CHEBI:30616"/>
    </ligand>
</feature>
<dbReference type="Gene3D" id="1.10.3290.10">
    <property type="entry name" value="Fido-like domain"/>
    <property type="match status" value="1"/>
</dbReference>
<dbReference type="STRING" id="572544.Ilyop_1016"/>
<evidence type="ECO:0000256" key="2">
    <source>
        <dbReference type="PIRSR" id="PIRSR640198-2"/>
    </source>
</evidence>
<dbReference type="KEGG" id="ipo:Ilyop_1016"/>
<dbReference type="eggNOG" id="COG3177">
    <property type="taxonomic scope" value="Bacteria"/>
</dbReference>
<dbReference type="SUPFAM" id="SSF140931">
    <property type="entry name" value="Fic-like"/>
    <property type="match status" value="1"/>
</dbReference>
<dbReference type="PANTHER" id="PTHR13504:SF38">
    <property type="entry name" value="FIDO DOMAIN-CONTAINING PROTEIN"/>
    <property type="match status" value="1"/>
</dbReference>
<dbReference type="HOGENOM" id="CLU_038572_0_0_0"/>
<dbReference type="RefSeq" id="WP_013387465.1">
    <property type="nucleotide sequence ID" value="NC_014632.1"/>
</dbReference>
<dbReference type="PANTHER" id="PTHR13504">
    <property type="entry name" value="FIDO DOMAIN-CONTAINING PROTEIN DDB_G0283145"/>
    <property type="match status" value="1"/>
</dbReference>
<reference evidence="4 5" key="1">
    <citation type="journal article" date="2010" name="Stand. Genomic Sci.">
        <title>Complete genome sequence of Ilyobacter polytropus type strain (CuHbu1).</title>
        <authorList>
            <person name="Sikorski J."/>
            <person name="Chertkov O."/>
            <person name="Lapidus A."/>
            <person name="Nolan M."/>
            <person name="Lucas S."/>
            <person name="Del Rio T.G."/>
            <person name="Tice H."/>
            <person name="Cheng J.F."/>
            <person name="Tapia R."/>
            <person name="Han C."/>
            <person name="Goodwin L."/>
            <person name="Pitluck S."/>
            <person name="Liolios K."/>
            <person name="Ivanova N."/>
            <person name="Mavromatis K."/>
            <person name="Mikhailova N."/>
            <person name="Pati A."/>
            <person name="Chen A."/>
            <person name="Palaniappan K."/>
            <person name="Land M."/>
            <person name="Hauser L."/>
            <person name="Chang Y.J."/>
            <person name="Jeffries C.D."/>
            <person name="Brambilla E."/>
            <person name="Yasawong M."/>
            <person name="Rohde M."/>
            <person name="Pukall R."/>
            <person name="Spring S."/>
            <person name="Goker M."/>
            <person name="Woyke T."/>
            <person name="Bristow J."/>
            <person name="Eisen J.A."/>
            <person name="Markowitz V."/>
            <person name="Hugenholtz P."/>
            <person name="Kyrpides N.C."/>
            <person name="Klenk H.P."/>
        </authorList>
    </citation>
    <scope>NUCLEOTIDE SEQUENCE [LARGE SCALE GENOMIC DNA]</scope>
    <source>
        <strain evidence="5">ATCC 51220 / DSM 2926 / LMG 16218 / CuHBu1</strain>
    </source>
</reference>
<keyword evidence="2" id="KW-0067">ATP-binding</keyword>
<feature type="active site" evidence="1">
    <location>
        <position position="234"/>
    </location>
</feature>
<gene>
    <name evidence="4" type="ordered locus">Ilyop_1016</name>
</gene>
<evidence type="ECO:0000313" key="5">
    <source>
        <dbReference type="Proteomes" id="UP000006875"/>
    </source>
</evidence>
<dbReference type="InterPro" id="IPR036597">
    <property type="entry name" value="Fido-like_dom_sf"/>
</dbReference>
<organism evidence="4 5">
    <name type="scientific">Ilyobacter polytropus (strain ATCC 51220 / DSM 2926 / LMG 16218 / CuHBu1)</name>
    <dbReference type="NCBI Taxonomy" id="572544"/>
    <lineage>
        <taxon>Bacteria</taxon>
        <taxon>Fusobacteriati</taxon>
        <taxon>Fusobacteriota</taxon>
        <taxon>Fusobacteriia</taxon>
        <taxon>Fusobacteriales</taxon>
        <taxon>Fusobacteriaceae</taxon>
        <taxon>Ilyobacter</taxon>
    </lineage>
</organism>
<dbReference type="EMBL" id="CP002281">
    <property type="protein sequence ID" value="ADO82797.1"/>
    <property type="molecule type" value="Genomic_DNA"/>
</dbReference>
<dbReference type="Pfam" id="PF02661">
    <property type="entry name" value="Fic"/>
    <property type="match status" value="1"/>
</dbReference>
<accession>E3H998</accession>
<feature type="domain" description="Fido" evidence="3">
    <location>
        <begin position="149"/>
        <end position="299"/>
    </location>
</feature>
<dbReference type="AlphaFoldDB" id="E3H998"/>
<dbReference type="PROSITE" id="PS51459">
    <property type="entry name" value="FIDO"/>
    <property type="match status" value="1"/>
</dbReference>
<dbReference type="InterPro" id="IPR040198">
    <property type="entry name" value="Fido_containing"/>
</dbReference>
<dbReference type="GO" id="GO:0005524">
    <property type="term" value="F:ATP binding"/>
    <property type="evidence" value="ECO:0007669"/>
    <property type="project" value="UniProtKB-KW"/>
</dbReference>
<keyword evidence="5" id="KW-1185">Reference proteome</keyword>